<name>A0A3Q3WMV9_MOLML</name>
<dbReference type="OMA" id="RLRDFSC"/>
<dbReference type="Proteomes" id="UP000261620">
    <property type="component" value="Unplaced"/>
</dbReference>
<feature type="region of interest" description="Disordered" evidence="1">
    <location>
        <begin position="82"/>
        <end position="129"/>
    </location>
</feature>
<keyword evidence="3" id="KW-1185">Reference proteome</keyword>
<accession>A0A3Q3WMV9</accession>
<dbReference type="PANTHER" id="PTHR32289">
    <property type="entry name" value="PROTEIN FAM167A"/>
    <property type="match status" value="1"/>
</dbReference>
<reference evidence="2" key="2">
    <citation type="submission" date="2025-09" db="UniProtKB">
        <authorList>
            <consortium name="Ensembl"/>
        </authorList>
    </citation>
    <scope>IDENTIFICATION</scope>
</reference>
<dbReference type="AlphaFoldDB" id="A0A3Q3WMV9"/>
<feature type="compositionally biased region" description="Basic and acidic residues" evidence="1">
    <location>
        <begin position="20"/>
        <end position="34"/>
    </location>
</feature>
<feature type="compositionally biased region" description="Acidic residues" evidence="1">
    <location>
        <begin position="88"/>
        <end position="103"/>
    </location>
</feature>
<sequence>MMEVVLTRLRDFSCKSPTFDERQAAGASARRDPPGRPGGLSEGRHLGIESALAWLRRELMEMRSQDQALIRQLMELHSGIQELKQELSEEEETDEDEVEDEEGLSYWDSESDGGSGSLSCSSGEMGFSV</sequence>
<protein>
    <submittedName>
        <fullName evidence="2">Uncharacterized protein</fullName>
    </submittedName>
</protein>
<reference evidence="2" key="1">
    <citation type="submission" date="2025-08" db="UniProtKB">
        <authorList>
            <consortium name="Ensembl"/>
        </authorList>
    </citation>
    <scope>IDENTIFICATION</scope>
</reference>
<organism evidence="2 3">
    <name type="scientific">Mola mola</name>
    <name type="common">Ocean sunfish</name>
    <name type="synonym">Tetraodon mola</name>
    <dbReference type="NCBI Taxonomy" id="94237"/>
    <lineage>
        <taxon>Eukaryota</taxon>
        <taxon>Metazoa</taxon>
        <taxon>Chordata</taxon>
        <taxon>Craniata</taxon>
        <taxon>Vertebrata</taxon>
        <taxon>Euteleostomi</taxon>
        <taxon>Actinopterygii</taxon>
        <taxon>Neopterygii</taxon>
        <taxon>Teleostei</taxon>
        <taxon>Neoteleostei</taxon>
        <taxon>Acanthomorphata</taxon>
        <taxon>Eupercaria</taxon>
        <taxon>Tetraodontiformes</taxon>
        <taxon>Molidae</taxon>
        <taxon>Mola</taxon>
    </lineage>
</organism>
<evidence type="ECO:0000256" key="1">
    <source>
        <dbReference type="SAM" id="MobiDB-lite"/>
    </source>
</evidence>
<dbReference type="Ensembl" id="ENSMMOT00000019458.1">
    <property type="protein sequence ID" value="ENSMMOP00000019141.1"/>
    <property type="gene ID" value="ENSMMOG00000014493.1"/>
</dbReference>
<proteinExistence type="predicted"/>
<evidence type="ECO:0000313" key="2">
    <source>
        <dbReference type="Ensembl" id="ENSMMOP00000019141.1"/>
    </source>
</evidence>
<evidence type="ECO:0000313" key="3">
    <source>
        <dbReference type="Proteomes" id="UP000261620"/>
    </source>
</evidence>
<feature type="region of interest" description="Disordered" evidence="1">
    <location>
        <begin position="20"/>
        <end position="44"/>
    </location>
</feature>
<dbReference type="InterPro" id="IPR051771">
    <property type="entry name" value="FAM167_domain"/>
</dbReference>
<feature type="compositionally biased region" description="Low complexity" evidence="1">
    <location>
        <begin position="117"/>
        <end position="129"/>
    </location>
</feature>
<dbReference type="PANTHER" id="PTHR32289:SF5">
    <property type="entry name" value="TRANSMEMBRANE 74B, OPPOSITE STRAND"/>
    <property type="match status" value="1"/>
</dbReference>